<dbReference type="AlphaFoldDB" id="A0A844GB67"/>
<dbReference type="Proteomes" id="UP000446658">
    <property type="component" value="Unassembled WGS sequence"/>
</dbReference>
<reference evidence="1 2" key="1">
    <citation type="submission" date="2019-11" db="EMBL/GenBank/DDBJ databases">
        <title>Draft genome sequence of Paludibacterium sp. dN18-1.</title>
        <authorList>
            <person name="Im W.-T."/>
        </authorList>
    </citation>
    <scope>NUCLEOTIDE SEQUENCE [LARGE SCALE GENOMIC DNA]</scope>
    <source>
        <strain evidence="2">dN 18-1</strain>
    </source>
</reference>
<protein>
    <submittedName>
        <fullName evidence="1">Uncharacterized protein</fullName>
    </submittedName>
</protein>
<evidence type="ECO:0000313" key="2">
    <source>
        <dbReference type="Proteomes" id="UP000446658"/>
    </source>
</evidence>
<name>A0A844GB67_9NEIS</name>
<keyword evidence="2" id="KW-1185">Reference proteome</keyword>
<proteinExistence type="predicted"/>
<accession>A0A844GB67</accession>
<evidence type="ECO:0000313" key="1">
    <source>
        <dbReference type="EMBL" id="MTD33012.1"/>
    </source>
</evidence>
<organism evidence="1 2">
    <name type="scientific">Paludibacterium denitrificans</name>
    <dbReference type="NCBI Taxonomy" id="2675226"/>
    <lineage>
        <taxon>Bacteria</taxon>
        <taxon>Pseudomonadati</taxon>
        <taxon>Pseudomonadota</taxon>
        <taxon>Betaproteobacteria</taxon>
        <taxon>Neisseriales</taxon>
        <taxon>Chromobacteriaceae</taxon>
        <taxon>Paludibacterium</taxon>
    </lineage>
</organism>
<dbReference type="Pfam" id="PF19788">
    <property type="entry name" value="DUF6272"/>
    <property type="match status" value="1"/>
</dbReference>
<dbReference type="EMBL" id="WLYX01000001">
    <property type="protein sequence ID" value="MTD33012.1"/>
    <property type="molecule type" value="Genomic_DNA"/>
</dbReference>
<gene>
    <name evidence="1" type="ORF">GKE73_06780</name>
</gene>
<sequence>MPENVVFYYTGYFSQSIVTAMGDALRLRINSVDASNVARRKLFSIFVEMAQNVVHYSAEHLTSDSSRDQEIRRGSLWVGERDGRFYVVCANPISHDGAERIRQKLEPLREMTNDDIKSLYKQKLRAENEASSKGAGLGFLTVARDASEPIEFDFVDETGPTGPFTTFYLKATI</sequence>
<dbReference type="NCBIfam" id="NF038262">
    <property type="entry name" value="SiaB_fam_kinase"/>
    <property type="match status" value="1"/>
</dbReference>
<comment type="caution">
    <text evidence="1">The sequence shown here is derived from an EMBL/GenBank/DDBJ whole genome shotgun (WGS) entry which is preliminary data.</text>
</comment>
<dbReference type="InterPro" id="IPR046239">
    <property type="entry name" value="DUF6272"/>
</dbReference>